<dbReference type="GO" id="GO:0004620">
    <property type="term" value="F:phospholipase activity"/>
    <property type="evidence" value="ECO:0007669"/>
    <property type="project" value="TreeGrafter"/>
</dbReference>
<keyword evidence="4" id="KW-1185">Reference proteome</keyword>
<dbReference type="STRING" id="289078.A0A2X0KQ15"/>
<evidence type="ECO:0000256" key="1">
    <source>
        <dbReference type="SAM" id="MobiDB-lite"/>
    </source>
</evidence>
<feature type="domain" description="DDHD" evidence="2">
    <location>
        <begin position="748"/>
        <end position="983"/>
    </location>
</feature>
<dbReference type="InterPro" id="IPR058055">
    <property type="entry name" value="PA-PLA1"/>
</dbReference>
<dbReference type="PROSITE" id="PS51043">
    <property type="entry name" value="DDHD"/>
    <property type="match status" value="1"/>
</dbReference>
<dbReference type="InterPro" id="IPR004177">
    <property type="entry name" value="DDHD_dom"/>
</dbReference>
<feature type="region of interest" description="Disordered" evidence="1">
    <location>
        <begin position="191"/>
        <end position="227"/>
    </location>
</feature>
<feature type="compositionally biased region" description="Low complexity" evidence="1">
    <location>
        <begin position="81"/>
        <end position="91"/>
    </location>
</feature>
<dbReference type="GO" id="GO:0005737">
    <property type="term" value="C:cytoplasm"/>
    <property type="evidence" value="ECO:0007669"/>
    <property type="project" value="TreeGrafter"/>
</dbReference>
<protein>
    <submittedName>
        <fullName evidence="3">BZ3500_MvSof-1268-A1-R1_Chr11-3g03517 protein</fullName>
    </submittedName>
</protein>
<feature type="compositionally biased region" description="Basic and acidic residues" evidence="1">
    <location>
        <begin position="98"/>
        <end position="109"/>
    </location>
</feature>
<dbReference type="PANTHER" id="PTHR23509">
    <property type="entry name" value="PA-PL1 PHOSPHOLIPASE FAMILY"/>
    <property type="match status" value="1"/>
</dbReference>
<feature type="region of interest" description="Disordered" evidence="1">
    <location>
        <begin position="81"/>
        <end position="109"/>
    </location>
</feature>
<feature type="compositionally biased region" description="Low complexity" evidence="1">
    <location>
        <begin position="872"/>
        <end position="888"/>
    </location>
</feature>
<feature type="region of interest" description="Disordered" evidence="1">
    <location>
        <begin position="865"/>
        <end position="923"/>
    </location>
</feature>
<dbReference type="AlphaFoldDB" id="A0A2X0KQ15"/>
<feature type="region of interest" description="Disordered" evidence="1">
    <location>
        <begin position="419"/>
        <end position="452"/>
    </location>
</feature>
<organism evidence="3 4">
    <name type="scientific">Microbotryum saponariae</name>
    <dbReference type="NCBI Taxonomy" id="289078"/>
    <lineage>
        <taxon>Eukaryota</taxon>
        <taxon>Fungi</taxon>
        <taxon>Dikarya</taxon>
        <taxon>Basidiomycota</taxon>
        <taxon>Pucciniomycotina</taxon>
        <taxon>Microbotryomycetes</taxon>
        <taxon>Microbotryales</taxon>
        <taxon>Microbotryaceae</taxon>
        <taxon>Microbotryum</taxon>
    </lineage>
</organism>
<feature type="region of interest" description="Disordered" evidence="1">
    <location>
        <begin position="125"/>
        <end position="152"/>
    </location>
</feature>
<dbReference type="OrthoDB" id="69269at2759"/>
<dbReference type="GO" id="GO:0046872">
    <property type="term" value="F:metal ion binding"/>
    <property type="evidence" value="ECO:0007669"/>
    <property type="project" value="InterPro"/>
</dbReference>
<dbReference type="Proteomes" id="UP000249723">
    <property type="component" value="Unassembled WGS sequence"/>
</dbReference>
<evidence type="ECO:0000259" key="2">
    <source>
        <dbReference type="PROSITE" id="PS51043"/>
    </source>
</evidence>
<name>A0A2X0KQ15_9BASI</name>
<evidence type="ECO:0000313" key="3">
    <source>
        <dbReference type="EMBL" id="SCZ94977.1"/>
    </source>
</evidence>
<dbReference type="Pfam" id="PF02862">
    <property type="entry name" value="DDHD"/>
    <property type="match status" value="1"/>
</dbReference>
<evidence type="ECO:0000313" key="4">
    <source>
        <dbReference type="Proteomes" id="UP000249723"/>
    </source>
</evidence>
<accession>A0A2X0KQ15</accession>
<reference evidence="4" key="1">
    <citation type="submission" date="2016-10" db="EMBL/GenBank/DDBJ databases">
        <authorList>
            <person name="Jeantristanb JTB J.-T."/>
            <person name="Ricardo R."/>
        </authorList>
    </citation>
    <scope>NUCLEOTIDE SEQUENCE [LARGE SCALE GENOMIC DNA]</scope>
</reference>
<sequence>MTDEVTGSLLRLEDLFRAATVPAARGTHYKSHLASTMNDYFTLQPSHAHDEFPTPSLEREYVYHSPLDSPELSKAHDGSITTAATPAPAQTMTESQPDTDKRTVEPVEGARTKAVLTPSELVSVLSQERDPPPPVQARFLHGGPPLSDLTAPSDAVATQASKQKPVATSKWRAFTDSEDRVLQQGWEALQAEKKAEKDASVSTGGKRQKGKVKTEQAVQDGAEDPDAEMPHCFPVGLDKLFTVSLASSLLYPAFWQGTPVRVLRAHWFYAPPASKATKYKTLASHQIKAYPVDPELSASLERAYAHIRPWEESYTAELASALKGGVEAQLKLSAPLGIDSESGEANSGIEVIFQGGDEGRVYSKSFLGSIGKSLWSSGKSLGGGQVVLRGWDAMRTYHARKEKGGTPGKPVTTKKIGALSDAAAESSDNESVTSRSDAKSRRGSNASAAKPAAVDAGAGAAGGFFAALKSKLGGVPLVGHPLDGGDDDLNVDIQGERTNDTQEAMDGPRNQDGDDQGGVGEVDELVLVCHGIGQKLAGKYESFSFVHACNHFRTACTNLSASNSLAPLLSKKRAQFIPLLWRTDLSFDDDAEDTGDSAEEHLRNQFSLDDIEIKGSIPLLRQVVSGLVLDVPFYLSHHKGKMLKAVVKEANRIYRLFCMRNPGFAARGGKVSIIGHSLGSALCADILSTQPTYVKPLSEMSNAEKYSDSQFVFDTRLFILVGSPVSAAPPVKRLLQIRLFFVRSSSCSSFAQLAFFLHLGQGQLIARRGRARTQNVGRDIALDRAGRYGCMAIDAVYNVYHETDPVAFALNATVDREPVLYAKLIKPIAIPSTNSTLLENLSDTYSRISNVLDISRFWSSPEKNEAVEGSKNEGPPGSSSGAEANSAEKVGGGQSSSKFAAKPKMPARRPTNKRMPSEMPMGKREFESVSRAEQRFKALNPQGCIDFYMPAEGINQYIDALSSHASYWSSDSVATFVLTQLFSPEDELARTGREEIGTDVAEHIEQIREEETE</sequence>
<dbReference type="PANTHER" id="PTHR23509:SF6">
    <property type="entry name" value="PHOSPHOLIPASE C1020.13C-RELATED"/>
    <property type="match status" value="1"/>
</dbReference>
<feature type="compositionally biased region" description="Low complexity" evidence="1">
    <location>
        <begin position="419"/>
        <end position="431"/>
    </location>
</feature>
<gene>
    <name evidence="3" type="ORF">BZ3500_MVSOF-1268-A1-R1_CHR11-3G03517</name>
</gene>
<dbReference type="SMART" id="SM01127">
    <property type="entry name" value="DDHD"/>
    <property type="match status" value="1"/>
</dbReference>
<proteinExistence type="predicted"/>
<dbReference type="EMBL" id="FMWP01000060">
    <property type="protein sequence ID" value="SCZ94977.1"/>
    <property type="molecule type" value="Genomic_DNA"/>
</dbReference>